<dbReference type="Gramene" id="TraesPARA_EIv1.0_0982070.1">
    <property type="protein sequence ID" value="TraesPARA_EIv1.0_0982070.1.CDS1"/>
    <property type="gene ID" value="TraesPARA_EIv1.0_0982070"/>
</dbReference>
<keyword evidence="1" id="KW-0611">Plant defense</keyword>
<dbReference type="PROSITE" id="PS51367">
    <property type="entry name" value="THAUMATIN_2"/>
    <property type="match status" value="1"/>
</dbReference>
<dbReference type="Gene3D" id="2.60.110.10">
    <property type="entry name" value="Thaumatin"/>
    <property type="match status" value="1"/>
</dbReference>
<dbReference type="EMBL" id="HG670306">
    <property type="protein sequence ID" value="CDM83478.1"/>
    <property type="molecule type" value="Genomic_DNA"/>
</dbReference>
<protein>
    <recommendedName>
        <fullName evidence="5">Thaumatin-like protein</fullName>
    </recommendedName>
</protein>
<dbReference type="PIRSF" id="PIRSF002703">
    <property type="entry name" value="Thaumatin"/>
    <property type="match status" value="1"/>
</dbReference>
<keyword evidence="3" id="KW-0732">Signal</keyword>
<evidence type="ECO:0008006" key="5">
    <source>
        <dbReference type="Google" id="ProtNLM"/>
    </source>
</evidence>
<sequence>MATPAATSLALAVILLLVAFTAGAGAATFSITNRCPFPVCAAAMPVSGGGGAQLAPGETWTLTFAAGGTSGRIWPRMGCAFHPATGRGGCQTGDWGGALRCVLSGKPPATLAEFNLANGGAPGRYGISVVDGFTLPMDFSCSGAGDGGVIRCRDPGCPDGNHRPGDGKYRACPAYSDYKVVFCP</sequence>
<feature type="disulfide bond" evidence="2">
    <location>
        <begin position="79"/>
        <end position="90"/>
    </location>
</feature>
<dbReference type="InterPro" id="IPR037176">
    <property type="entry name" value="Osmotin/thaumatin-like_sf"/>
</dbReference>
<dbReference type="Gramene" id="TraesCLE_scaffold_001092_01G000600.1">
    <property type="protein sequence ID" value="TraesCLE_scaffold_001092_01G000600.1"/>
    <property type="gene ID" value="TraesCLE_scaffold_001092_01G000600"/>
</dbReference>
<dbReference type="GO" id="GO:0006952">
    <property type="term" value="P:defense response"/>
    <property type="evidence" value="ECO:0007669"/>
    <property type="project" value="UniProtKB-KW"/>
</dbReference>
<feature type="signal peptide" evidence="3">
    <location>
        <begin position="1"/>
        <end position="26"/>
    </location>
</feature>
<evidence type="ECO:0000256" key="2">
    <source>
        <dbReference type="PIRSR" id="PIRSR002703-1"/>
    </source>
</evidence>
<dbReference type="SUPFAM" id="SSF49870">
    <property type="entry name" value="Osmotin, thaumatin-like protein"/>
    <property type="match status" value="1"/>
</dbReference>
<feature type="chain" id="PRO_5009743787" description="Thaumatin-like protein" evidence="3">
    <location>
        <begin position="27"/>
        <end position="184"/>
    </location>
</feature>
<accession>A0A077S1W3</accession>
<evidence type="ECO:0000256" key="1">
    <source>
        <dbReference type="ARBA" id="ARBA00022821"/>
    </source>
</evidence>
<organism evidence="4">
    <name type="scientific">Triticum aestivum</name>
    <name type="common">Wheat</name>
    <dbReference type="NCBI Taxonomy" id="4565"/>
    <lineage>
        <taxon>Eukaryota</taxon>
        <taxon>Viridiplantae</taxon>
        <taxon>Streptophyta</taxon>
        <taxon>Embryophyta</taxon>
        <taxon>Tracheophyta</taxon>
        <taxon>Spermatophyta</taxon>
        <taxon>Magnoliopsida</taxon>
        <taxon>Liliopsida</taxon>
        <taxon>Poales</taxon>
        <taxon>Poaceae</taxon>
        <taxon>BOP clade</taxon>
        <taxon>Pooideae</taxon>
        <taxon>Triticodae</taxon>
        <taxon>Triticeae</taxon>
        <taxon>Triticinae</taxon>
        <taxon>Triticum</taxon>
    </lineage>
</organism>
<dbReference type="PANTHER" id="PTHR31048">
    <property type="entry name" value="OS03G0233200 PROTEIN"/>
    <property type="match status" value="1"/>
</dbReference>
<dbReference type="Gramene" id="TraesROB_scaffold_003146_01G000200.1">
    <property type="protein sequence ID" value="TraesROB_scaffold_003146_01G000200.1"/>
    <property type="gene ID" value="TraesROB_scaffold_003146_01G000200"/>
</dbReference>
<dbReference type="Gramene" id="TraesJAG3B03G01662330.1">
    <property type="protein sequence ID" value="TraesJAG3B03G01662330.1.CDS1"/>
    <property type="gene ID" value="TraesJAG3B03G01662330"/>
</dbReference>
<dbReference type="AlphaFoldDB" id="A0A077S1W3"/>
<feature type="disulfide bond" evidence="2">
    <location>
        <begin position="157"/>
        <end position="172"/>
    </location>
</feature>
<name>A0A077S1W3_WHEAT</name>
<dbReference type="Gramene" id="TraesJUL3B03G01666560.1">
    <property type="protein sequence ID" value="TraesJUL3B03G01666560.1.CDS1"/>
    <property type="gene ID" value="TraesJUL3B03G01666560"/>
</dbReference>
<dbReference type="SMART" id="SM00205">
    <property type="entry name" value="THN"/>
    <property type="match status" value="1"/>
</dbReference>
<dbReference type="Gramene" id="TraesSYM3B03G01675690.1">
    <property type="protein sequence ID" value="TraesSYM3B03G01675690.1.CDS1"/>
    <property type="gene ID" value="TraesSYM3B03G01675690"/>
</dbReference>
<evidence type="ECO:0000313" key="4">
    <source>
        <dbReference type="EMBL" id="CDM83478.1"/>
    </source>
</evidence>
<gene>
    <name evidence="4" type="ORF">TRAES_3BF026100040CFD_c1</name>
</gene>
<reference evidence="4" key="1">
    <citation type="journal article" date="2014" name="Science">
        <title>Structural and functional partitioning of bread wheat chromosome 3B.</title>
        <authorList>
            <person name="Choulet F."/>
            <person name="Alberti A."/>
            <person name="Theil S."/>
            <person name="Glover N."/>
            <person name="Barbe V."/>
            <person name="Daron J."/>
            <person name="Pingault L."/>
            <person name="Sourdille P."/>
            <person name="Couloux A."/>
            <person name="Paux E."/>
            <person name="Leroy P."/>
            <person name="Mangenot S."/>
            <person name="Guilhot N."/>
            <person name="Le Gouis J."/>
            <person name="Balfourier F."/>
            <person name="Alaux M."/>
            <person name="Jamilloux V."/>
            <person name="Poulain J."/>
            <person name="Durand C."/>
            <person name="Bellec A."/>
            <person name="Gaspin C."/>
            <person name="Safar J."/>
            <person name="Dolezel J."/>
            <person name="Rogers J."/>
            <person name="Vandepoele K."/>
            <person name="Aury J.M."/>
            <person name="Mayer K."/>
            <person name="Berges H."/>
            <person name="Quesneville H."/>
            <person name="Wincker P."/>
            <person name="Feuillet C."/>
        </authorList>
    </citation>
    <scope>NUCLEOTIDE SEQUENCE</scope>
</reference>
<dbReference type="PRINTS" id="PR00347">
    <property type="entry name" value="THAUMATIN"/>
</dbReference>
<dbReference type="InterPro" id="IPR001938">
    <property type="entry name" value="Thaumatin"/>
</dbReference>
<keyword evidence="2" id="KW-1015">Disulfide bond</keyword>
<proteinExistence type="predicted"/>
<dbReference type="Gramene" id="TraesWEE_scaffold_001638_01G000600.1">
    <property type="protein sequence ID" value="TraesWEE_scaffold_001638_01G000600.1"/>
    <property type="gene ID" value="TraesWEE_scaffold_001638_01G000600"/>
</dbReference>
<dbReference type="HOGENOM" id="CLU_043181_5_1_1"/>
<dbReference type="Pfam" id="PF00314">
    <property type="entry name" value="Thaumatin"/>
    <property type="match status" value="1"/>
</dbReference>
<dbReference type="Gramene" id="TraesRN3B0100664100.1">
    <property type="protein sequence ID" value="TraesRN3B0100664100.1"/>
    <property type="gene ID" value="TraesRN3B0100664100"/>
</dbReference>
<evidence type="ECO:0000256" key="3">
    <source>
        <dbReference type="SAM" id="SignalP"/>
    </source>
</evidence>
<dbReference type="Gramene" id="TraesCAD_scaffold_001137_01G000200.1">
    <property type="protein sequence ID" value="TraesCAD_scaffold_001137_01G000200.1"/>
    <property type="gene ID" value="TraesCAD_scaffold_001137_01G000200"/>
</dbReference>